<organism evidence="2 3">
    <name type="scientific">Kordia aestuariivivens</name>
    <dbReference type="NCBI Taxonomy" id="2759037"/>
    <lineage>
        <taxon>Bacteria</taxon>
        <taxon>Pseudomonadati</taxon>
        <taxon>Bacteroidota</taxon>
        <taxon>Flavobacteriia</taxon>
        <taxon>Flavobacteriales</taxon>
        <taxon>Flavobacteriaceae</taxon>
        <taxon>Kordia</taxon>
    </lineage>
</organism>
<dbReference type="Gene3D" id="3.40.250.10">
    <property type="entry name" value="Rhodanese-like domain"/>
    <property type="match status" value="1"/>
</dbReference>
<feature type="non-terminal residue" evidence="2">
    <location>
        <position position="1"/>
    </location>
</feature>
<evidence type="ECO:0000313" key="3">
    <source>
        <dbReference type="Proteomes" id="UP000619238"/>
    </source>
</evidence>
<protein>
    <submittedName>
        <fullName evidence="2">Rhodanese-like domain-containing protein</fullName>
    </submittedName>
</protein>
<sequence length="114" mass="12837">VDSISSITADELAYINKKEPINILDVRKESEYNSEHIENAINTPLDYLETSINAVNKDKTYYVHCRSGYRSMVFVSILKSKGYKNLIDIQGGINAIKTNGTFQITEYVAPTTLL</sequence>
<name>A0ABR7QGN2_9FLAO</name>
<dbReference type="InterPro" id="IPR036873">
    <property type="entry name" value="Rhodanese-like_dom_sf"/>
</dbReference>
<dbReference type="InterPro" id="IPR050229">
    <property type="entry name" value="GlpE_sulfurtransferase"/>
</dbReference>
<evidence type="ECO:0000259" key="1">
    <source>
        <dbReference type="PROSITE" id="PS50206"/>
    </source>
</evidence>
<dbReference type="SMART" id="SM00450">
    <property type="entry name" value="RHOD"/>
    <property type="match status" value="1"/>
</dbReference>
<dbReference type="PANTHER" id="PTHR43031:SF16">
    <property type="entry name" value="OXIDOREDUCTASE"/>
    <property type="match status" value="1"/>
</dbReference>
<dbReference type="PANTHER" id="PTHR43031">
    <property type="entry name" value="FAD-DEPENDENT OXIDOREDUCTASE"/>
    <property type="match status" value="1"/>
</dbReference>
<feature type="domain" description="Rhodanese" evidence="1">
    <location>
        <begin position="17"/>
        <end position="105"/>
    </location>
</feature>
<evidence type="ECO:0000313" key="2">
    <source>
        <dbReference type="EMBL" id="MBC8757732.1"/>
    </source>
</evidence>
<reference evidence="2 3" key="1">
    <citation type="submission" date="2020-07" db="EMBL/GenBank/DDBJ databases">
        <title>Description of Kordia aestuariivivens sp. nov., isolated from a tidal flat.</title>
        <authorList>
            <person name="Park S."/>
            <person name="Yoon J.-H."/>
        </authorList>
    </citation>
    <scope>NUCLEOTIDE SEQUENCE [LARGE SCALE GENOMIC DNA]</scope>
    <source>
        <strain evidence="2 3">YSTF-M3</strain>
    </source>
</reference>
<gene>
    <name evidence="2" type="ORF">H2O64_23920</name>
</gene>
<proteinExistence type="predicted"/>
<comment type="caution">
    <text evidence="2">The sequence shown here is derived from an EMBL/GenBank/DDBJ whole genome shotgun (WGS) entry which is preliminary data.</text>
</comment>
<dbReference type="EMBL" id="JACGWS010000041">
    <property type="protein sequence ID" value="MBC8757732.1"/>
    <property type="molecule type" value="Genomic_DNA"/>
</dbReference>
<keyword evidence="3" id="KW-1185">Reference proteome</keyword>
<dbReference type="CDD" id="cd00158">
    <property type="entry name" value="RHOD"/>
    <property type="match status" value="1"/>
</dbReference>
<dbReference type="RefSeq" id="WP_187564765.1">
    <property type="nucleotide sequence ID" value="NZ_JACGWS010000041.1"/>
</dbReference>
<dbReference type="Pfam" id="PF00581">
    <property type="entry name" value="Rhodanese"/>
    <property type="match status" value="1"/>
</dbReference>
<dbReference type="Proteomes" id="UP000619238">
    <property type="component" value="Unassembled WGS sequence"/>
</dbReference>
<dbReference type="SUPFAM" id="SSF52821">
    <property type="entry name" value="Rhodanese/Cell cycle control phosphatase"/>
    <property type="match status" value="1"/>
</dbReference>
<dbReference type="PROSITE" id="PS50206">
    <property type="entry name" value="RHODANESE_3"/>
    <property type="match status" value="1"/>
</dbReference>
<dbReference type="InterPro" id="IPR001763">
    <property type="entry name" value="Rhodanese-like_dom"/>
</dbReference>
<accession>A0ABR7QGN2</accession>